<dbReference type="InterPro" id="IPR026881">
    <property type="entry name" value="WYL_dom"/>
</dbReference>
<dbReference type="PROSITE" id="PS52050">
    <property type="entry name" value="WYL"/>
    <property type="match status" value="1"/>
</dbReference>
<reference evidence="5 6" key="1">
    <citation type="submission" date="2014-10" db="EMBL/GenBank/DDBJ databases">
        <title>Genome sequence of Micropolyspora internatus JCM3315.</title>
        <authorList>
            <person name="Shin S.-K."/>
            <person name="Yi H."/>
        </authorList>
    </citation>
    <scope>NUCLEOTIDE SEQUENCE [LARGE SCALE GENOMIC DNA]</scope>
    <source>
        <strain evidence="5 6">JCM 3315</strain>
    </source>
</reference>
<proteinExistence type="predicted"/>
<evidence type="ECO:0000259" key="4">
    <source>
        <dbReference type="PROSITE" id="PS51000"/>
    </source>
</evidence>
<evidence type="ECO:0000256" key="3">
    <source>
        <dbReference type="ARBA" id="ARBA00023163"/>
    </source>
</evidence>
<dbReference type="InterPro" id="IPR057727">
    <property type="entry name" value="WCX_dom"/>
</dbReference>
<dbReference type="AlphaFoldDB" id="A0A837DA40"/>
<gene>
    <name evidence="5" type="ORF">MINT15_12720</name>
</gene>
<comment type="caution">
    <text evidence="5">The sequence shown here is derived from an EMBL/GenBank/DDBJ whole genome shotgun (WGS) entry which is preliminary data.</text>
</comment>
<evidence type="ECO:0000313" key="6">
    <source>
        <dbReference type="Proteomes" id="UP000030848"/>
    </source>
</evidence>
<evidence type="ECO:0000313" key="5">
    <source>
        <dbReference type="EMBL" id="KHF44390.1"/>
    </source>
</evidence>
<sequence length="323" mass="35220">MRAERLVALLFTLQSRRSATVAELAKALGVSQRTMHRDLAALQASGVPLWTEPGRYGGVRLVEGWRTRLDGLTAREAVALFAMGAPRALAELGLGTAVAVAHAKVTATLPAPLREQARQVAQRFHLDAPRWFRPDEDTAHLADLAQAVWEETRLRVRYRPSGAGEEVERTLDPLGLVLKAGVWYLVARAQRSIRTYRVARITAVEHLAEPADRPEDFDLAGWWADSSARFERSLRRLPVRVRLSAAGVRALPVVLDADLATSALDGARPGPEGWTETVIEFEAPDVAVGQLLALGTEVEVLEPASVRAGLAEVGRRIAQRHGG</sequence>
<dbReference type="OrthoDB" id="3171994at2"/>
<dbReference type="InterPro" id="IPR036388">
    <property type="entry name" value="WH-like_DNA-bd_sf"/>
</dbReference>
<dbReference type="SMART" id="SM00420">
    <property type="entry name" value="HTH_DEOR"/>
    <property type="match status" value="1"/>
</dbReference>
<accession>A0A837DA40</accession>
<dbReference type="PROSITE" id="PS51000">
    <property type="entry name" value="HTH_DEOR_2"/>
    <property type="match status" value="1"/>
</dbReference>
<dbReference type="GO" id="GO:0003677">
    <property type="term" value="F:DNA binding"/>
    <property type="evidence" value="ECO:0007669"/>
    <property type="project" value="UniProtKB-KW"/>
</dbReference>
<dbReference type="InterPro" id="IPR051534">
    <property type="entry name" value="CBASS_pafABC_assoc_protein"/>
</dbReference>
<name>A0A837DA40_9PSEU</name>
<dbReference type="Gene3D" id="1.10.10.10">
    <property type="entry name" value="Winged helix-like DNA-binding domain superfamily/Winged helix DNA-binding domain"/>
    <property type="match status" value="1"/>
</dbReference>
<keyword evidence="3" id="KW-0804">Transcription</keyword>
<dbReference type="EMBL" id="JRZE01000003">
    <property type="protein sequence ID" value="KHF44390.1"/>
    <property type="molecule type" value="Genomic_DNA"/>
</dbReference>
<dbReference type="PROSITE" id="PS00894">
    <property type="entry name" value="HTH_DEOR_1"/>
    <property type="match status" value="1"/>
</dbReference>
<dbReference type="PIRSF" id="PIRSF016838">
    <property type="entry name" value="PafC"/>
    <property type="match status" value="1"/>
</dbReference>
<dbReference type="GO" id="GO:0003700">
    <property type="term" value="F:DNA-binding transcription factor activity"/>
    <property type="evidence" value="ECO:0007669"/>
    <property type="project" value="InterPro"/>
</dbReference>
<dbReference type="InterPro" id="IPR001034">
    <property type="entry name" value="DeoR_HTH"/>
</dbReference>
<dbReference type="Pfam" id="PF25583">
    <property type="entry name" value="WCX"/>
    <property type="match status" value="1"/>
</dbReference>
<dbReference type="RefSeq" id="WP_015787906.1">
    <property type="nucleotide sequence ID" value="NZ_CALJZO010000088.1"/>
</dbReference>
<organism evidence="5 6">
    <name type="scientific">Saccharomonospora viridis</name>
    <dbReference type="NCBI Taxonomy" id="1852"/>
    <lineage>
        <taxon>Bacteria</taxon>
        <taxon>Bacillati</taxon>
        <taxon>Actinomycetota</taxon>
        <taxon>Actinomycetes</taxon>
        <taxon>Pseudonocardiales</taxon>
        <taxon>Pseudonocardiaceae</taxon>
        <taxon>Saccharomonospora</taxon>
    </lineage>
</organism>
<dbReference type="SUPFAM" id="SSF46785">
    <property type="entry name" value="Winged helix' DNA-binding domain"/>
    <property type="match status" value="1"/>
</dbReference>
<dbReference type="Proteomes" id="UP000030848">
    <property type="component" value="Unassembled WGS sequence"/>
</dbReference>
<dbReference type="InterPro" id="IPR018356">
    <property type="entry name" value="Tscrpt_reg_HTH_DeoR_CS"/>
</dbReference>
<evidence type="ECO:0000256" key="2">
    <source>
        <dbReference type="ARBA" id="ARBA00023125"/>
    </source>
</evidence>
<dbReference type="InterPro" id="IPR036390">
    <property type="entry name" value="WH_DNA-bd_sf"/>
</dbReference>
<dbReference type="InterPro" id="IPR028349">
    <property type="entry name" value="PafC-like"/>
</dbReference>
<evidence type="ECO:0000256" key="1">
    <source>
        <dbReference type="ARBA" id="ARBA00023015"/>
    </source>
</evidence>
<dbReference type="PANTHER" id="PTHR34580">
    <property type="match status" value="1"/>
</dbReference>
<dbReference type="Pfam" id="PF13280">
    <property type="entry name" value="WYL"/>
    <property type="match status" value="1"/>
</dbReference>
<dbReference type="InterPro" id="IPR013196">
    <property type="entry name" value="HTH_11"/>
</dbReference>
<dbReference type="OMA" id="VWYLCAR"/>
<dbReference type="Pfam" id="PF08279">
    <property type="entry name" value="HTH_11"/>
    <property type="match status" value="1"/>
</dbReference>
<dbReference type="PANTHER" id="PTHR34580:SF1">
    <property type="entry name" value="PROTEIN PAFC"/>
    <property type="match status" value="1"/>
</dbReference>
<keyword evidence="1" id="KW-0805">Transcription regulation</keyword>
<feature type="domain" description="HTH deoR-type" evidence="4">
    <location>
        <begin position="2"/>
        <end position="61"/>
    </location>
</feature>
<dbReference type="SMR" id="A0A837DA40"/>
<keyword evidence="2" id="KW-0238">DNA-binding</keyword>
<protein>
    <submittedName>
        <fullName evidence="5">Transcriptional regulator</fullName>
    </submittedName>
</protein>